<proteinExistence type="predicted"/>
<dbReference type="InterPro" id="IPR006160">
    <property type="entry name" value="SCFA_transpt_AtoE"/>
</dbReference>
<protein>
    <submittedName>
        <fullName evidence="2">Short-chain fatty acids transporter</fullName>
    </submittedName>
</protein>
<dbReference type="EMBL" id="CADCVE010000092">
    <property type="protein sequence ID" value="CAA9463380.1"/>
    <property type="molecule type" value="Genomic_DNA"/>
</dbReference>
<keyword evidence="1" id="KW-0812">Transmembrane</keyword>
<dbReference type="GO" id="GO:0005886">
    <property type="term" value="C:plasma membrane"/>
    <property type="evidence" value="ECO:0007669"/>
    <property type="project" value="TreeGrafter"/>
</dbReference>
<dbReference type="PANTHER" id="PTHR41983:SF2">
    <property type="entry name" value="SHORT-CHAIN FATTY ACID TRANSPORTER-RELATED"/>
    <property type="match status" value="1"/>
</dbReference>
<feature type="transmembrane region" description="Helical" evidence="1">
    <location>
        <begin position="442"/>
        <end position="463"/>
    </location>
</feature>
<dbReference type="AlphaFoldDB" id="A0A6J4R3S4"/>
<feature type="transmembrane region" description="Helical" evidence="1">
    <location>
        <begin position="362"/>
        <end position="386"/>
    </location>
</feature>
<feature type="transmembrane region" description="Helical" evidence="1">
    <location>
        <begin position="262"/>
        <end position="281"/>
    </location>
</feature>
<feature type="transmembrane region" description="Helical" evidence="1">
    <location>
        <begin position="335"/>
        <end position="355"/>
    </location>
</feature>
<organism evidence="2">
    <name type="scientific">uncultured Rubrobacteraceae bacterium</name>
    <dbReference type="NCBI Taxonomy" id="349277"/>
    <lineage>
        <taxon>Bacteria</taxon>
        <taxon>Bacillati</taxon>
        <taxon>Actinomycetota</taxon>
        <taxon>Rubrobacteria</taxon>
        <taxon>Rubrobacterales</taxon>
        <taxon>Rubrobacteraceae</taxon>
        <taxon>environmental samples</taxon>
    </lineage>
</organism>
<dbReference type="PANTHER" id="PTHR41983">
    <property type="entry name" value="SHORT-CHAIN FATTY ACID TRANSPORTER-RELATED"/>
    <property type="match status" value="1"/>
</dbReference>
<reference evidence="2" key="1">
    <citation type="submission" date="2020-02" db="EMBL/GenBank/DDBJ databases">
        <authorList>
            <person name="Meier V. D."/>
        </authorList>
    </citation>
    <scope>NUCLEOTIDE SEQUENCE</scope>
    <source>
        <strain evidence="2">AVDCRST_MAG28</strain>
    </source>
</reference>
<feature type="transmembrane region" description="Helical" evidence="1">
    <location>
        <begin position="287"/>
        <end position="304"/>
    </location>
</feature>
<gene>
    <name evidence="2" type="ORF">AVDCRST_MAG28-3706</name>
</gene>
<evidence type="ECO:0000256" key="1">
    <source>
        <dbReference type="SAM" id="Phobius"/>
    </source>
</evidence>
<evidence type="ECO:0000313" key="2">
    <source>
        <dbReference type="EMBL" id="CAA9463380.1"/>
    </source>
</evidence>
<feature type="transmembrane region" description="Helical" evidence="1">
    <location>
        <begin position="201"/>
        <end position="221"/>
    </location>
</feature>
<dbReference type="Pfam" id="PF02667">
    <property type="entry name" value="SCFA_trans"/>
    <property type="match status" value="1"/>
</dbReference>
<feature type="transmembrane region" description="Helical" evidence="1">
    <location>
        <begin position="148"/>
        <end position="174"/>
    </location>
</feature>
<keyword evidence="1" id="KW-1133">Transmembrane helix</keyword>
<sequence>MEERISRPETTGGGNRVVGFFVGLAERFLPDAFLFAVVLTIITYVLTMIFVTTDILGLVGAWYAGMWNILTFAVQMALILLTGYVVAQSRPVSRFLDWLASKPQNQGQALALTIVVASIASLINWGFGLVVAAIMARFIGKRMENIDYAILVSAGYAGFIVWASGLSSSIALAVSTPGSSANITEQQTGQVLGYGDTIFTWWNIAPVIIIITLLIPLYWWMMPKRPEEMRKVDRGLLAREDEGSEPETPDTPAGKLERFWPLNLILAGAIFTYFISAIAAGTFTLDFNAVIALFLALGLLLHWTPIRYVRTFTGSAGAIGPIVLQYPLYGGIQGLMTFAVGGVALAGIIADWFLSFSNEYTFAFWTFVSSNIISLFIPSGGGHWLVQGPVMVPAAESLGVDQGLIAMAVAWGEGTANMIQPFWALPILGIVGLGIRDIMGYGVLTLALSFTVYGAFALIAPFFI</sequence>
<feature type="transmembrane region" description="Helical" evidence="1">
    <location>
        <begin position="107"/>
        <end position="136"/>
    </location>
</feature>
<feature type="transmembrane region" description="Helical" evidence="1">
    <location>
        <begin position="66"/>
        <end position="87"/>
    </location>
</feature>
<accession>A0A6J4R3S4</accession>
<keyword evidence="1" id="KW-0472">Membrane</keyword>
<name>A0A6J4R3S4_9ACTN</name>
<feature type="transmembrane region" description="Helical" evidence="1">
    <location>
        <begin position="32"/>
        <end position="59"/>
    </location>
</feature>